<accession>A0A426X5L9</accession>
<proteinExistence type="predicted"/>
<dbReference type="Proteomes" id="UP000287651">
    <property type="component" value="Unassembled WGS sequence"/>
</dbReference>
<comment type="caution">
    <text evidence="1">The sequence shown here is derived from an EMBL/GenBank/DDBJ whole genome shotgun (WGS) entry which is preliminary data.</text>
</comment>
<gene>
    <name evidence="1" type="ORF">B296_00032714</name>
</gene>
<organism evidence="1 2">
    <name type="scientific">Ensete ventricosum</name>
    <name type="common">Abyssinian banana</name>
    <name type="synonym">Musa ensete</name>
    <dbReference type="NCBI Taxonomy" id="4639"/>
    <lineage>
        <taxon>Eukaryota</taxon>
        <taxon>Viridiplantae</taxon>
        <taxon>Streptophyta</taxon>
        <taxon>Embryophyta</taxon>
        <taxon>Tracheophyta</taxon>
        <taxon>Spermatophyta</taxon>
        <taxon>Magnoliopsida</taxon>
        <taxon>Liliopsida</taxon>
        <taxon>Zingiberales</taxon>
        <taxon>Musaceae</taxon>
        <taxon>Ensete</taxon>
    </lineage>
</organism>
<dbReference type="AlphaFoldDB" id="A0A426X5L9"/>
<protein>
    <submittedName>
        <fullName evidence="1">Uncharacterized protein</fullName>
    </submittedName>
</protein>
<evidence type="ECO:0000313" key="1">
    <source>
        <dbReference type="EMBL" id="RRT34769.1"/>
    </source>
</evidence>
<evidence type="ECO:0000313" key="2">
    <source>
        <dbReference type="Proteomes" id="UP000287651"/>
    </source>
</evidence>
<dbReference type="EMBL" id="AMZH03026099">
    <property type="protein sequence ID" value="RRT34769.1"/>
    <property type="molecule type" value="Genomic_DNA"/>
</dbReference>
<name>A0A426X5L9_ENSVE</name>
<reference evidence="1 2" key="1">
    <citation type="journal article" date="2014" name="Agronomy (Basel)">
        <title>A Draft Genome Sequence for Ensete ventricosum, the Drought-Tolerant Tree Against Hunger.</title>
        <authorList>
            <person name="Harrison J."/>
            <person name="Moore K.A."/>
            <person name="Paszkiewicz K."/>
            <person name="Jones T."/>
            <person name="Grant M."/>
            <person name="Ambacheew D."/>
            <person name="Muzemil S."/>
            <person name="Studholme D.J."/>
        </authorList>
    </citation>
    <scope>NUCLEOTIDE SEQUENCE [LARGE SCALE GENOMIC DNA]</scope>
</reference>
<sequence>MPRSPASLSSAAMAAFTAATPSSVSMLFLSTSGVRTSNEGLSYTDVARSTGHGFDVSLFAGFNELGITRSDDLLALVHGIRNICLVRYLSDDC</sequence>